<keyword evidence="2 5" id="KW-0285">Flavoprotein</keyword>
<keyword evidence="9" id="KW-1185">Reference proteome</keyword>
<dbReference type="Proteomes" id="UP000317369">
    <property type="component" value="Chromosome"/>
</dbReference>
<accession>A0A517YW18</accession>
<dbReference type="EMBL" id="CP036425">
    <property type="protein sequence ID" value="QDU34406.1"/>
    <property type="molecule type" value="Genomic_DNA"/>
</dbReference>
<dbReference type="NCBIfam" id="NF004685">
    <property type="entry name" value="PRK06029.1"/>
    <property type="match status" value="1"/>
</dbReference>
<keyword evidence="3 5" id="KW-0288">FMN</keyword>
<dbReference type="InterPro" id="IPR036551">
    <property type="entry name" value="Flavin_trans-like"/>
</dbReference>
<keyword evidence="4 5" id="KW-0808">Transferase</keyword>
<proteinExistence type="inferred from homology"/>
<dbReference type="HAMAP" id="MF_01984">
    <property type="entry name" value="ubiX_pad"/>
    <property type="match status" value="1"/>
</dbReference>
<dbReference type="Gene3D" id="3.40.50.1950">
    <property type="entry name" value="Flavin prenyltransferase-like"/>
    <property type="match status" value="1"/>
</dbReference>
<feature type="region of interest" description="Disordered" evidence="6">
    <location>
        <begin position="199"/>
        <end position="218"/>
    </location>
</feature>
<comment type="function">
    <text evidence="5">Flavin prenyltransferase that catalyzes the synthesis of the prenylated FMN cofactor (prenyl-FMN) for 4-hydroxy-3-polyprenylbenzoic acid decarboxylase UbiD. The prenyltransferase is metal-independent and links a dimethylallyl moiety from dimethylallyl monophosphate (DMAP) to the flavin N5 and C6 atoms of FMN.</text>
</comment>
<dbReference type="GO" id="GO:0106141">
    <property type="term" value="F:flavin prenyltransferase activity"/>
    <property type="evidence" value="ECO:0007669"/>
    <property type="project" value="UniProtKB-EC"/>
</dbReference>
<dbReference type="EC" id="2.5.1.129" evidence="5"/>
<evidence type="ECO:0000256" key="5">
    <source>
        <dbReference type="HAMAP-Rule" id="MF_01984"/>
    </source>
</evidence>
<dbReference type="InterPro" id="IPR004507">
    <property type="entry name" value="UbiX-like"/>
</dbReference>
<feature type="domain" description="Flavoprotein" evidence="7">
    <location>
        <begin position="6"/>
        <end position="186"/>
    </location>
</feature>
<keyword evidence="8" id="KW-0456">Lyase</keyword>
<feature type="binding site" evidence="5">
    <location>
        <begin position="101"/>
        <end position="104"/>
    </location>
    <ligand>
        <name>FMN</name>
        <dbReference type="ChEBI" id="CHEBI:58210"/>
    </ligand>
</feature>
<feature type="binding site" evidence="5">
    <location>
        <position position="136"/>
    </location>
    <ligand>
        <name>FMN</name>
        <dbReference type="ChEBI" id="CHEBI:58210"/>
    </ligand>
</feature>
<evidence type="ECO:0000256" key="1">
    <source>
        <dbReference type="ARBA" id="ARBA00022602"/>
    </source>
</evidence>
<feature type="binding site" evidence="5">
    <location>
        <position position="40"/>
    </location>
    <ligand>
        <name>FMN</name>
        <dbReference type="ChEBI" id="CHEBI:58210"/>
    </ligand>
</feature>
<dbReference type="Pfam" id="PF02441">
    <property type="entry name" value="Flavoprotein"/>
    <property type="match status" value="1"/>
</dbReference>
<comment type="similarity">
    <text evidence="5">Belongs to the UbiX/PAD1 family.</text>
</comment>
<dbReference type="GO" id="GO:0016829">
    <property type="term" value="F:lyase activity"/>
    <property type="evidence" value="ECO:0007669"/>
    <property type="project" value="UniProtKB-KW"/>
</dbReference>
<dbReference type="SUPFAM" id="SSF52507">
    <property type="entry name" value="Homo-oligomeric flavin-containing Cys decarboxylases, HFCD"/>
    <property type="match status" value="1"/>
</dbReference>
<name>A0A517YW18_9BACT</name>
<evidence type="ECO:0000256" key="4">
    <source>
        <dbReference type="ARBA" id="ARBA00022679"/>
    </source>
</evidence>
<protein>
    <recommendedName>
        <fullName evidence="5">Flavin prenyltransferase UbiX</fullName>
        <ecNumber evidence="5">2.5.1.129</ecNumber>
    </recommendedName>
</protein>
<evidence type="ECO:0000256" key="3">
    <source>
        <dbReference type="ARBA" id="ARBA00022643"/>
    </source>
</evidence>
<comment type="catalytic activity">
    <reaction evidence="5">
        <text>dimethylallyl phosphate + FMNH2 = prenylated FMNH2 + phosphate</text>
        <dbReference type="Rhea" id="RHEA:37743"/>
        <dbReference type="ChEBI" id="CHEBI:43474"/>
        <dbReference type="ChEBI" id="CHEBI:57618"/>
        <dbReference type="ChEBI" id="CHEBI:87467"/>
        <dbReference type="ChEBI" id="CHEBI:88052"/>
        <dbReference type="EC" id="2.5.1.129"/>
    </reaction>
</comment>
<evidence type="ECO:0000256" key="2">
    <source>
        <dbReference type="ARBA" id="ARBA00022630"/>
    </source>
</evidence>
<feature type="binding site" evidence="5">
    <location>
        <position position="166"/>
    </location>
    <ligand>
        <name>dimethylallyl phosphate</name>
        <dbReference type="ChEBI" id="CHEBI:88052"/>
    </ligand>
</feature>
<evidence type="ECO:0000259" key="7">
    <source>
        <dbReference type="Pfam" id="PF02441"/>
    </source>
</evidence>
<reference evidence="8 9" key="1">
    <citation type="submission" date="2019-02" db="EMBL/GenBank/DDBJ databases">
        <title>Deep-cultivation of Planctomycetes and their phenomic and genomic characterization uncovers novel biology.</title>
        <authorList>
            <person name="Wiegand S."/>
            <person name="Jogler M."/>
            <person name="Boedeker C."/>
            <person name="Pinto D."/>
            <person name="Vollmers J."/>
            <person name="Rivas-Marin E."/>
            <person name="Kohn T."/>
            <person name="Peeters S.H."/>
            <person name="Heuer A."/>
            <person name="Rast P."/>
            <person name="Oberbeckmann S."/>
            <person name="Bunk B."/>
            <person name="Jeske O."/>
            <person name="Meyerdierks A."/>
            <person name="Storesund J.E."/>
            <person name="Kallscheuer N."/>
            <person name="Luecker S."/>
            <person name="Lage O.M."/>
            <person name="Pohl T."/>
            <person name="Merkel B.J."/>
            <person name="Hornburger P."/>
            <person name="Mueller R.-W."/>
            <person name="Bruemmer F."/>
            <person name="Labrenz M."/>
            <person name="Spormann A.M."/>
            <person name="Op den Camp H."/>
            <person name="Overmann J."/>
            <person name="Amann R."/>
            <person name="Jetten M.S.M."/>
            <person name="Mascher T."/>
            <person name="Medema M.H."/>
            <person name="Devos D.P."/>
            <person name="Kaster A.-K."/>
            <person name="Ovreas L."/>
            <person name="Rohde M."/>
            <person name="Galperin M.Y."/>
            <person name="Jogler C."/>
        </authorList>
    </citation>
    <scope>NUCLEOTIDE SEQUENCE [LARGE SCALE GENOMIC DNA]</scope>
    <source>
        <strain evidence="8 9">KS4</strain>
    </source>
</reference>
<dbReference type="InterPro" id="IPR003382">
    <property type="entry name" value="Flavoprotein"/>
</dbReference>
<dbReference type="RefSeq" id="WP_200761197.1">
    <property type="nucleotide sequence ID" value="NZ_CP036425.1"/>
</dbReference>
<evidence type="ECO:0000313" key="8">
    <source>
        <dbReference type="EMBL" id="QDU34406.1"/>
    </source>
</evidence>
<organism evidence="8 9">
    <name type="scientific">Poriferisphaera corsica</name>
    <dbReference type="NCBI Taxonomy" id="2528020"/>
    <lineage>
        <taxon>Bacteria</taxon>
        <taxon>Pseudomonadati</taxon>
        <taxon>Planctomycetota</taxon>
        <taxon>Phycisphaerae</taxon>
        <taxon>Phycisphaerales</taxon>
        <taxon>Phycisphaeraceae</taxon>
        <taxon>Poriferisphaera</taxon>
    </lineage>
</organism>
<dbReference type="KEGG" id="pcor:KS4_24750"/>
<evidence type="ECO:0000256" key="6">
    <source>
        <dbReference type="SAM" id="MobiDB-lite"/>
    </source>
</evidence>
<sequence length="218" mass="23807">MPLISKNIVLGITGASGAPYAQRALHALLEAETNVHLVISSAGQRLLHDELQIVGNDISSCLPKPLNEYAGHLTLHNHRNIGASIASGSFKHDGMIIVPCTSGSLAAIATSQSNNLIQRAAYVTLKERRRLILLHRESPLTLADIRNMETLTLMGATIMPATPGFYTLPKTIDDLVNHVTARLLDQLDIPHQLAPTWDQQLKKNKASTHQEPQPQVFD</sequence>
<feature type="binding site" evidence="5">
    <location>
        <position position="182"/>
    </location>
    <ligand>
        <name>dimethylallyl phosphate</name>
        <dbReference type="ChEBI" id="CHEBI:88052"/>
    </ligand>
</feature>
<gene>
    <name evidence="5" type="primary">ubiX</name>
    <name evidence="8" type="ORF">KS4_24750</name>
</gene>
<evidence type="ECO:0000313" key="9">
    <source>
        <dbReference type="Proteomes" id="UP000317369"/>
    </source>
</evidence>
<feature type="binding site" evidence="5">
    <location>
        <begin position="14"/>
        <end position="16"/>
    </location>
    <ligand>
        <name>FMN</name>
        <dbReference type="ChEBI" id="CHEBI:58210"/>
    </ligand>
</feature>
<dbReference type="AlphaFoldDB" id="A0A517YW18"/>
<keyword evidence="1 5" id="KW-0637">Prenyltransferase</keyword>
<dbReference type="NCBIfam" id="TIGR00421">
    <property type="entry name" value="ubiX_pad"/>
    <property type="match status" value="1"/>
</dbReference>
<feature type="compositionally biased region" description="Polar residues" evidence="6">
    <location>
        <begin position="207"/>
        <end position="218"/>
    </location>
</feature>
<comment type="caution">
    <text evidence="5">Lacks conserved residue(s) required for the propagation of feature annotation.</text>
</comment>